<proteinExistence type="predicted"/>
<evidence type="ECO:0000313" key="1">
    <source>
        <dbReference type="EMBL" id="KAL0367190.1"/>
    </source>
</evidence>
<gene>
    <name evidence="1" type="ORF">Sradi_3609100</name>
</gene>
<reference evidence="1" key="1">
    <citation type="submission" date="2020-06" db="EMBL/GenBank/DDBJ databases">
        <authorList>
            <person name="Li T."/>
            <person name="Hu X."/>
            <person name="Zhang T."/>
            <person name="Song X."/>
            <person name="Zhang H."/>
            <person name="Dai N."/>
            <person name="Sheng W."/>
            <person name="Hou X."/>
            <person name="Wei L."/>
        </authorList>
    </citation>
    <scope>NUCLEOTIDE SEQUENCE</scope>
    <source>
        <strain evidence="1">G02</strain>
        <tissue evidence="1">Leaf</tissue>
    </source>
</reference>
<protein>
    <submittedName>
        <fullName evidence="1">Uncharacterized protein</fullName>
    </submittedName>
</protein>
<organism evidence="1">
    <name type="scientific">Sesamum radiatum</name>
    <name type="common">Black benniseed</name>
    <dbReference type="NCBI Taxonomy" id="300843"/>
    <lineage>
        <taxon>Eukaryota</taxon>
        <taxon>Viridiplantae</taxon>
        <taxon>Streptophyta</taxon>
        <taxon>Embryophyta</taxon>
        <taxon>Tracheophyta</taxon>
        <taxon>Spermatophyta</taxon>
        <taxon>Magnoliopsida</taxon>
        <taxon>eudicotyledons</taxon>
        <taxon>Gunneridae</taxon>
        <taxon>Pentapetalae</taxon>
        <taxon>asterids</taxon>
        <taxon>lamiids</taxon>
        <taxon>Lamiales</taxon>
        <taxon>Pedaliaceae</taxon>
        <taxon>Sesamum</taxon>
    </lineage>
</organism>
<dbReference type="EMBL" id="JACGWJ010000015">
    <property type="protein sequence ID" value="KAL0367190.1"/>
    <property type="molecule type" value="Genomic_DNA"/>
</dbReference>
<name>A0AAW2QH50_SESRA</name>
<reference evidence="1" key="2">
    <citation type="journal article" date="2024" name="Plant">
        <title>Genomic evolution and insights into agronomic trait innovations of Sesamum species.</title>
        <authorList>
            <person name="Miao H."/>
            <person name="Wang L."/>
            <person name="Qu L."/>
            <person name="Liu H."/>
            <person name="Sun Y."/>
            <person name="Le M."/>
            <person name="Wang Q."/>
            <person name="Wei S."/>
            <person name="Zheng Y."/>
            <person name="Lin W."/>
            <person name="Duan Y."/>
            <person name="Cao H."/>
            <person name="Xiong S."/>
            <person name="Wang X."/>
            <person name="Wei L."/>
            <person name="Li C."/>
            <person name="Ma Q."/>
            <person name="Ju M."/>
            <person name="Zhao R."/>
            <person name="Li G."/>
            <person name="Mu C."/>
            <person name="Tian Q."/>
            <person name="Mei H."/>
            <person name="Zhang T."/>
            <person name="Gao T."/>
            <person name="Zhang H."/>
        </authorList>
    </citation>
    <scope>NUCLEOTIDE SEQUENCE</scope>
    <source>
        <strain evidence="1">G02</strain>
    </source>
</reference>
<sequence length="55" mass="6352">MPAIGSKNFEQWHRVDLMVASRIWNSILKDIVEAFIYASSSRRVVVGDSTKVWKE</sequence>
<comment type="caution">
    <text evidence="1">The sequence shown here is derived from an EMBL/GenBank/DDBJ whole genome shotgun (WGS) entry which is preliminary data.</text>
</comment>
<accession>A0AAW2QH50</accession>
<dbReference type="AlphaFoldDB" id="A0AAW2QH50"/>